<keyword evidence="2" id="KW-1185">Reference proteome</keyword>
<organism evidence="1 2">
    <name type="scientific">Chlorella sorokiniana</name>
    <name type="common">Freshwater green alga</name>
    <dbReference type="NCBI Taxonomy" id="3076"/>
    <lineage>
        <taxon>Eukaryota</taxon>
        <taxon>Viridiplantae</taxon>
        <taxon>Chlorophyta</taxon>
        <taxon>core chlorophytes</taxon>
        <taxon>Trebouxiophyceae</taxon>
        <taxon>Chlorellales</taxon>
        <taxon>Chlorellaceae</taxon>
        <taxon>Chlorella clade</taxon>
        <taxon>Chlorella</taxon>
    </lineage>
</organism>
<evidence type="ECO:0000313" key="1">
    <source>
        <dbReference type="EMBL" id="PRW20942.1"/>
    </source>
</evidence>
<proteinExistence type="predicted"/>
<name>A0A2P6TE87_CHLSO</name>
<comment type="caution">
    <text evidence="1">The sequence shown here is derived from an EMBL/GenBank/DDBJ whole genome shotgun (WGS) entry which is preliminary data.</text>
</comment>
<gene>
    <name evidence="1" type="ORF">C2E21_8576</name>
</gene>
<reference evidence="1 2" key="1">
    <citation type="journal article" date="2018" name="Plant J.">
        <title>Genome sequences of Chlorella sorokiniana UTEX 1602 and Micractinium conductrix SAG 241.80: implications to maltose excretion by a green alga.</title>
        <authorList>
            <person name="Arriola M.B."/>
            <person name="Velmurugan N."/>
            <person name="Zhang Y."/>
            <person name="Plunkett M.H."/>
            <person name="Hondzo H."/>
            <person name="Barney B.M."/>
        </authorList>
    </citation>
    <scope>NUCLEOTIDE SEQUENCE [LARGE SCALE GENOMIC DNA]</scope>
    <source>
        <strain evidence="2">UTEX 1602</strain>
    </source>
</reference>
<evidence type="ECO:0000313" key="2">
    <source>
        <dbReference type="Proteomes" id="UP000239899"/>
    </source>
</evidence>
<dbReference type="AlphaFoldDB" id="A0A2P6TE87"/>
<accession>A0A2P6TE87</accession>
<sequence length="122" mass="13546">MQPRPVGVLLLSVQLPPSFLAPAAQRVLLHAHAGLETALRVLVYCRYTGELLQWRDWVLRDESSLYMHPRHHVPAWDSSDGWQLLFPEPSSNTTEAESFSSIVDMAGAAPVAPPTPPSFTCR</sequence>
<dbReference type="OrthoDB" id="520139at2759"/>
<dbReference type="EMBL" id="LHPG02000021">
    <property type="protein sequence ID" value="PRW20942.1"/>
    <property type="molecule type" value="Genomic_DNA"/>
</dbReference>
<dbReference type="Proteomes" id="UP000239899">
    <property type="component" value="Unassembled WGS sequence"/>
</dbReference>
<protein>
    <submittedName>
        <fullName evidence="1">Type IV conjugative transfer system coupling</fullName>
    </submittedName>
</protein>